<proteinExistence type="predicted"/>
<dbReference type="AlphaFoldDB" id="A0A9P7MCV3"/>
<organism evidence="1 2">
    <name type="scientific">Claviceps pazoutovae</name>
    <dbReference type="NCBI Taxonomy" id="1649127"/>
    <lineage>
        <taxon>Eukaryota</taxon>
        <taxon>Fungi</taxon>
        <taxon>Dikarya</taxon>
        <taxon>Ascomycota</taxon>
        <taxon>Pezizomycotina</taxon>
        <taxon>Sordariomycetes</taxon>
        <taxon>Hypocreomycetidae</taxon>
        <taxon>Hypocreales</taxon>
        <taxon>Clavicipitaceae</taxon>
        <taxon>Claviceps</taxon>
    </lineage>
</organism>
<evidence type="ECO:0000313" key="1">
    <source>
        <dbReference type="EMBL" id="KAG5938587.1"/>
    </source>
</evidence>
<sequence>MVSNGPETPYHLSASFDKTISPGIHIAMYFLGSASKTIGWLMLITPVVDVTLRNEESYKLSPTDSSLDIVGLGESIQLARGGRSVCDPRASSLLGLVDKLPPIDGSDG</sequence>
<dbReference type="Proteomes" id="UP000706124">
    <property type="component" value="Unassembled WGS sequence"/>
</dbReference>
<evidence type="ECO:0000313" key="2">
    <source>
        <dbReference type="Proteomes" id="UP000706124"/>
    </source>
</evidence>
<reference evidence="1 2" key="1">
    <citation type="journal article" date="2020" name="bioRxiv">
        <title>Whole genome comparisons of ergot fungi reveals the divergence and evolution of species within the genus Claviceps are the result of varying mechanisms driving genome evolution and host range expansion.</title>
        <authorList>
            <person name="Wyka S.A."/>
            <person name="Mondo S.J."/>
            <person name="Liu M."/>
            <person name="Dettman J."/>
            <person name="Nalam V."/>
            <person name="Broders K.D."/>
        </authorList>
    </citation>
    <scope>NUCLEOTIDE SEQUENCE [LARGE SCALE GENOMIC DNA]</scope>
    <source>
        <strain evidence="1 2">CCC 1485</strain>
    </source>
</reference>
<dbReference type="OrthoDB" id="2152029at2759"/>
<accession>A0A9P7MCV3</accession>
<protein>
    <submittedName>
        <fullName evidence="1">Uncharacterized protein</fullName>
    </submittedName>
</protein>
<keyword evidence="2" id="KW-1185">Reference proteome</keyword>
<gene>
    <name evidence="1" type="ORF">E4U60_001327</name>
</gene>
<dbReference type="EMBL" id="SRPO01000151">
    <property type="protein sequence ID" value="KAG5938587.1"/>
    <property type="molecule type" value="Genomic_DNA"/>
</dbReference>
<comment type="caution">
    <text evidence="1">The sequence shown here is derived from an EMBL/GenBank/DDBJ whole genome shotgun (WGS) entry which is preliminary data.</text>
</comment>
<name>A0A9P7MCV3_9HYPO</name>